<comment type="cofactor">
    <cofactor evidence="1 3">
        <name>a divalent metal cation</name>
        <dbReference type="ChEBI" id="CHEBI:60240"/>
    </cofactor>
</comment>
<evidence type="ECO:0000256" key="2">
    <source>
        <dbReference type="ARBA" id="ARBA00022801"/>
    </source>
</evidence>
<comment type="caution">
    <text evidence="3">Lacks conserved residue(s) required for the propagation of feature annotation.</text>
</comment>
<comment type="similarity">
    <text evidence="3">Belongs to the Maf family.</text>
</comment>
<sequence>MSDTPGFSPAEHANTSTVLVLGSASPARAKTLRAAGIEPLIRVSNADEDAVLAQFENATSAHQAAQKVMALAKVKAASVAQALTATEIADFSRQQGMPAPASAIVVGCDSMLEVNGALVGKPHSPEVAVSRIRELSGNDVVLHTGHAITLLRVEYDSATSPGGSNNGPTGLTILDTRYDSCATTVHFTDLDEDEIRAYVATGEPLEVAGAFTIDSLGGAFIAGVTGDPHSVVGISLPLLRQITKELGVFWPGLWNK</sequence>
<dbReference type="Pfam" id="PF02545">
    <property type="entry name" value="Maf"/>
    <property type="match status" value="1"/>
</dbReference>
<comment type="catalytic activity">
    <reaction evidence="3">
        <text>a 2'-deoxyribonucleoside 5'-triphosphate + H2O = a 2'-deoxyribonucleoside 5'-phosphate + diphosphate + H(+)</text>
        <dbReference type="Rhea" id="RHEA:44644"/>
        <dbReference type="ChEBI" id="CHEBI:15377"/>
        <dbReference type="ChEBI" id="CHEBI:15378"/>
        <dbReference type="ChEBI" id="CHEBI:33019"/>
        <dbReference type="ChEBI" id="CHEBI:61560"/>
        <dbReference type="ChEBI" id="CHEBI:65317"/>
        <dbReference type="EC" id="3.6.1.9"/>
    </reaction>
</comment>
<dbReference type="InterPro" id="IPR029001">
    <property type="entry name" value="ITPase-like_fam"/>
</dbReference>
<dbReference type="HAMAP" id="MF_00528">
    <property type="entry name" value="Maf"/>
    <property type="match status" value="1"/>
</dbReference>
<evidence type="ECO:0000256" key="3">
    <source>
        <dbReference type="HAMAP-Rule" id="MF_00528"/>
    </source>
</evidence>
<dbReference type="GO" id="GO:0005737">
    <property type="term" value="C:cytoplasm"/>
    <property type="evidence" value="ECO:0007669"/>
    <property type="project" value="UniProtKB-SubCell"/>
</dbReference>
<dbReference type="Gene3D" id="3.90.950.10">
    <property type="match status" value="1"/>
</dbReference>
<organism evidence="4 5">
    <name type="scientific">Gleimia europaea ACS-120-V-Col10b</name>
    <dbReference type="NCBI Taxonomy" id="883069"/>
    <lineage>
        <taxon>Bacteria</taxon>
        <taxon>Bacillati</taxon>
        <taxon>Actinomycetota</taxon>
        <taxon>Actinomycetes</taxon>
        <taxon>Actinomycetales</taxon>
        <taxon>Actinomycetaceae</taxon>
        <taxon>Gleimia</taxon>
    </lineage>
</organism>
<comment type="subcellular location">
    <subcellularLocation>
        <location evidence="3">Cytoplasm</location>
    </subcellularLocation>
</comment>
<dbReference type="PANTHER" id="PTHR43213">
    <property type="entry name" value="BIFUNCTIONAL DTTP/UTP PYROPHOSPHATASE/METHYLTRANSFERASE PROTEIN-RELATED"/>
    <property type="match status" value="1"/>
</dbReference>
<name>A0A9W5RD28_9ACTO</name>
<keyword evidence="2 3" id="KW-0378">Hydrolase</keyword>
<comment type="caution">
    <text evidence="4">The sequence shown here is derived from an EMBL/GenBank/DDBJ whole genome shotgun (WGS) entry which is preliminary data.</text>
</comment>
<dbReference type="GO" id="GO:0047429">
    <property type="term" value="F:nucleoside triphosphate diphosphatase activity"/>
    <property type="evidence" value="ECO:0007669"/>
    <property type="project" value="UniProtKB-EC"/>
</dbReference>
<proteinExistence type="inferred from homology"/>
<accession>A0A9W5RD28</accession>
<evidence type="ECO:0000313" key="5">
    <source>
        <dbReference type="Proteomes" id="UP000014387"/>
    </source>
</evidence>
<dbReference type="AlphaFoldDB" id="A0A9W5RD28"/>
<feature type="active site" description="Proton acceptor" evidence="3">
    <location>
        <position position="109"/>
    </location>
</feature>
<comment type="function">
    <text evidence="3">Nucleoside triphosphate pyrophosphatase. May have a dual role in cell division arrest and in preventing the incorporation of modified nucleotides into cellular nucleic acids.</text>
</comment>
<comment type="catalytic activity">
    <reaction evidence="3">
        <text>a ribonucleoside 5'-triphosphate + H2O = a ribonucleoside 5'-phosphate + diphosphate + H(+)</text>
        <dbReference type="Rhea" id="RHEA:23996"/>
        <dbReference type="ChEBI" id="CHEBI:15377"/>
        <dbReference type="ChEBI" id="CHEBI:15378"/>
        <dbReference type="ChEBI" id="CHEBI:33019"/>
        <dbReference type="ChEBI" id="CHEBI:58043"/>
        <dbReference type="ChEBI" id="CHEBI:61557"/>
        <dbReference type="EC" id="3.6.1.9"/>
    </reaction>
</comment>
<reference evidence="4 5" key="1">
    <citation type="submission" date="2013-05" db="EMBL/GenBank/DDBJ databases">
        <title>The Genome Sequence of Actinomyces europaeus ACS-120-V-COL10B.</title>
        <authorList>
            <consortium name="The Broad Institute Genomics Platform"/>
            <person name="Earl A."/>
            <person name="Ward D."/>
            <person name="Feldgarden M."/>
            <person name="Gevers D."/>
            <person name="Saerens B."/>
            <person name="Vaneechoutte M."/>
            <person name="Walker B."/>
            <person name="Young S."/>
            <person name="Zeng Q."/>
            <person name="Gargeya S."/>
            <person name="Fitzgerald M."/>
            <person name="Haas B."/>
            <person name="Abouelleil A."/>
            <person name="Allen A.W."/>
            <person name="Alvarado L."/>
            <person name="Arachchi H.M."/>
            <person name="Berlin A.M."/>
            <person name="Chapman S.B."/>
            <person name="Gainer-Dewar J."/>
            <person name="Goldberg J."/>
            <person name="Griggs A."/>
            <person name="Gujja S."/>
            <person name="Hansen M."/>
            <person name="Howarth C."/>
            <person name="Imamovic A."/>
            <person name="Ireland A."/>
            <person name="Larimer J."/>
            <person name="McCowan C."/>
            <person name="Murphy C."/>
            <person name="Pearson M."/>
            <person name="Poon T.W."/>
            <person name="Priest M."/>
            <person name="Roberts A."/>
            <person name="Saif S."/>
            <person name="Shea T."/>
            <person name="Sisk P."/>
            <person name="Sykes S."/>
            <person name="Wortman J."/>
            <person name="Nusbaum C."/>
            <person name="Birren B."/>
        </authorList>
    </citation>
    <scope>NUCLEOTIDE SEQUENCE [LARGE SCALE GENOMIC DNA]</scope>
    <source>
        <strain evidence="4 5">ACS-120-V-Col10b</strain>
    </source>
</reference>
<evidence type="ECO:0000256" key="1">
    <source>
        <dbReference type="ARBA" id="ARBA00001968"/>
    </source>
</evidence>
<dbReference type="NCBIfam" id="TIGR00172">
    <property type="entry name" value="maf"/>
    <property type="match status" value="1"/>
</dbReference>
<protein>
    <recommendedName>
        <fullName evidence="3">Nucleoside triphosphate pyrophosphatase</fullName>
        <ecNumber evidence="3">3.6.1.9</ecNumber>
    </recommendedName>
    <alternativeName>
        <fullName evidence="3">Nucleotide pyrophosphatase</fullName>
        <shortName evidence="3">Nucleotide PPase</shortName>
    </alternativeName>
</protein>
<dbReference type="RefSeq" id="WP_016444877.1">
    <property type="nucleotide sequence ID" value="NZ_KE150267.1"/>
</dbReference>
<dbReference type="CDD" id="cd00555">
    <property type="entry name" value="Maf"/>
    <property type="match status" value="1"/>
</dbReference>
<keyword evidence="3" id="KW-0546">Nucleotide metabolism</keyword>
<dbReference type="Proteomes" id="UP000014387">
    <property type="component" value="Unassembled WGS sequence"/>
</dbReference>
<dbReference type="GO" id="GO:0009117">
    <property type="term" value="P:nucleotide metabolic process"/>
    <property type="evidence" value="ECO:0007669"/>
    <property type="project" value="UniProtKB-KW"/>
</dbReference>
<gene>
    <name evidence="4" type="ORF">HMPREF9238_01552</name>
</gene>
<dbReference type="PANTHER" id="PTHR43213:SF5">
    <property type="entry name" value="BIFUNCTIONAL DTTP_UTP PYROPHOSPHATASE_METHYLTRANSFERASE PROTEIN-RELATED"/>
    <property type="match status" value="1"/>
</dbReference>
<dbReference type="SUPFAM" id="SSF52972">
    <property type="entry name" value="ITPase-like"/>
    <property type="match status" value="1"/>
</dbReference>
<dbReference type="EMBL" id="AGWN01000002">
    <property type="protein sequence ID" value="EPD29571.1"/>
    <property type="molecule type" value="Genomic_DNA"/>
</dbReference>
<keyword evidence="5" id="KW-1185">Reference proteome</keyword>
<evidence type="ECO:0000313" key="4">
    <source>
        <dbReference type="EMBL" id="EPD29571.1"/>
    </source>
</evidence>
<dbReference type="EC" id="3.6.1.9" evidence="3"/>
<keyword evidence="3" id="KW-0963">Cytoplasm</keyword>
<dbReference type="InterPro" id="IPR003697">
    <property type="entry name" value="Maf-like"/>
</dbReference>